<evidence type="ECO:0000313" key="14">
    <source>
        <dbReference type="EMBL" id="QTA83755.1"/>
    </source>
</evidence>
<keyword evidence="4" id="KW-0813">Transport</keyword>
<evidence type="ECO:0000259" key="13">
    <source>
        <dbReference type="PROSITE" id="PS52015"/>
    </source>
</evidence>
<evidence type="ECO:0000256" key="7">
    <source>
        <dbReference type="ARBA" id="ARBA00022692"/>
    </source>
</evidence>
<dbReference type="GO" id="GO:0015891">
    <property type="term" value="P:siderophore transport"/>
    <property type="evidence" value="ECO:0007669"/>
    <property type="project" value="InterPro"/>
</dbReference>
<evidence type="ECO:0000256" key="9">
    <source>
        <dbReference type="ARBA" id="ARBA00022927"/>
    </source>
</evidence>
<dbReference type="KEGG" id="dli:dnl_61700"/>
<protein>
    <recommendedName>
        <fullName evidence="3">Protein TonB</fullName>
    </recommendedName>
</protein>
<keyword evidence="6" id="KW-0997">Cell inner membrane</keyword>
<keyword evidence="15" id="KW-1185">Reference proteome</keyword>
<evidence type="ECO:0000256" key="1">
    <source>
        <dbReference type="ARBA" id="ARBA00004383"/>
    </source>
</evidence>
<evidence type="ECO:0000256" key="8">
    <source>
        <dbReference type="ARBA" id="ARBA00022737"/>
    </source>
</evidence>
<gene>
    <name evidence="14" type="ORF">dnl_61700</name>
</gene>
<dbReference type="Gene3D" id="3.30.1150.10">
    <property type="match status" value="1"/>
</dbReference>
<dbReference type="InterPro" id="IPR051045">
    <property type="entry name" value="TonB-dependent_transducer"/>
</dbReference>
<organism evidence="14 15">
    <name type="scientific">Desulfonema limicola</name>
    <dbReference type="NCBI Taxonomy" id="45656"/>
    <lineage>
        <taxon>Bacteria</taxon>
        <taxon>Pseudomonadati</taxon>
        <taxon>Thermodesulfobacteriota</taxon>
        <taxon>Desulfobacteria</taxon>
        <taxon>Desulfobacterales</taxon>
        <taxon>Desulfococcaceae</taxon>
        <taxon>Desulfonema</taxon>
    </lineage>
</organism>
<evidence type="ECO:0000256" key="11">
    <source>
        <dbReference type="ARBA" id="ARBA00023136"/>
    </source>
</evidence>
<dbReference type="PROSITE" id="PS52015">
    <property type="entry name" value="TONB_CTD"/>
    <property type="match status" value="1"/>
</dbReference>
<dbReference type="InterPro" id="IPR003538">
    <property type="entry name" value="TonB"/>
</dbReference>
<evidence type="ECO:0000256" key="10">
    <source>
        <dbReference type="ARBA" id="ARBA00022989"/>
    </source>
</evidence>
<dbReference type="GO" id="GO:0055085">
    <property type="term" value="P:transmembrane transport"/>
    <property type="evidence" value="ECO:0007669"/>
    <property type="project" value="InterPro"/>
</dbReference>
<proteinExistence type="inferred from homology"/>
<keyword evidence="5" id="KW-1003">Cell membrane</keyword>
<evidence type="ECO:0000256" key="5">
    <source>
        <dbReference type="ARBA" id="ARBA00022475"/>
    </source>
</evidence>
<dbReference type="PANTHER" id="PTHR33446">
    <property type="entry name" value="PROTEIN TONB-RELATED"/>
    <property type="match status" value="1"/>
</dbReference>
<evidence type="ECO:0000256" key="6">
    <source>
        <dbReference type="ARBA" id="ARBA00022519"/>
    </source>
</evidence>
<keyword evidence="11" id="KW-0472">Membrane</keyword>
<reference evidence="14" key="1">
    <citation type="journal article" date="2021" name="Microb. Physiol.">
        <title>Proteogenomic Insights into the Physiology of Marine, Sulfate-Reducing, Filamentous Desulfonema limicola and Desulfonema magnum.</title>
        <authorList>
            <person name="Schnaars V."/>
            <person name="Wohlbrand L."/>
            <person name="Scheve S."/>
            <person name="Hinrichs C."/>
            <person name="Reinhardt R."/>
            <person name="Rabus R."/>
        </authorList>
    </citation>
    <scope>NUCLEOTIDE SEQUENCE</scope>
    <source>
        <strain evidence="14">5ac10</strain>
    </source>
</reference>
<evidence type="ECO:0000256" key="3">
    <source>
        <dbReference type="ARBA" id="ARBA00022362"/>
    </source>
</evidence>
<dbReference type="NCBIfam" id="TIGR01352">
    <property type="entry name" value="tonB_Cterm"/>
    <property type="match status" value="1"/>
</dbReference>
<comment type="similarity">
    <text evidence="2">Belongs to the TonB family.</text>
</comment>
<dbReference type="InterPro" id="IPR037682">
    <property type="entry name" value="TonB_C"/>
</dbReference>
<name>A0A975BER2_9BACT</name>
<sequence>MDNIKKRIFFIFTALLINISVFAAIPRLSTCKSSHESRSEYSPVLIADYKPLPHPVKHRQQPEPPEPFQEKLIKKIQKPVIKPEKISPRKPAMNIKIPDADFEINPLLATAMSIDPPPPEPAAEILEPAPVVLPAAAIPSEFSMAEVDQVPGLIKKVEPKYPYNAKRRNINGSVTVKFLVSAAGYVEKTNILSADPKGIFEKNVLQAIKKWKFKPGIRKGQAVPTWVIVPIQFTLDR</sequence>
<dbReference type="GO" id="GO:0098797">
    <property type="term" value="C:plasma membrane protein complex"/>
    <property type="evidence" value="ECO:0007669"/>
    <property type="project" value="TreeGrafter"/>
</dbReference>
<dbReference type="Pfam" id="PF03544">
    <property type="entry name" value="TonB_C"/>
    <property type="match status" value="1"/>
</dbReference>
<dbReference type="SUPFAM" id="SSF74653">
    <property type="entry name" value="TolA/TonB C-terminal domain"/>
    <property type="match status" value="1"/>
</dbReference>
<dbReference type="GO" id="GO:0030288">
    <property type="term" value="C:outer membrane-bounded periplasmic space"/>
    <property type="evidence" value="ECO:0007669"/>
    <property type="project" value="InterPro"/>
</dbReference>
<dbReference type="InterPro" id="IPR006260">
    <property type="entry name" value="TonB/TolA_C"/>
</dbReference>
<evidence type="ECO:0000256" key="4">
    <source>
        <dbReference type="ARBA" id="ARBA00022448"/>
    </source>
</evidence>
<evidence type="ECO:0000313" key="15">
    <source>
        <dbReference type="Proteomes" id="UP000663720"/>
    </source>
</evidence>
<dbReference type="AlphaFoldDB" id="A0A975BER2"/>
<dbReference type="PANTHER" id="PTHR33446:SF8">
    <property type="entry name" value="PROTEIN TONB"/>
    <property type="match status" value="1"/>
</dbReference>
<evidence type="ECO:0000256" key="12">
    <source>
        <dbReference type="ARBA" id="ARBA00025849"/>
    </source>
</evidence>
<keyword evidence="8" id="KW-0677">Repeat</keyword>
<dbReference type="EMBL" id="CP061799">
    <property type="protein sequence ID" value="QTA83755.1"/>
    <property type="molecule type" value="Genomic_DNA"/>
</dbReference>
<keyword evidence="10" id="KW-1133">Transmembrane helix</keyword>
<comment type="subunit">
    <text evidence="12">Homodimer. Forms a complex with the accessory proteins ExbB and ExbD.</text>
</comment>
<feature type="domain" description="TonB C-terminal" evidence="13">
    <location>
        <begin position="146"/>
        <end position="237"/>
    </location>
</feature>
<comment type="subcellular location">
    <subcellularLocation>
        <location evidence="1">Cell inner membrane</location>
        <topology evidence="1">Single-pass membrane protein</topology>
        <orientation evidence="1">Periplasmic side</orientation>
    </subcellularLocation>
</comment>
<dbReference type="RefSeq" id="WP_207689555.1">
    <property type="nucleotide sequence ID" value="NZ_CP061799.1"/>
</dbReference>
<keyword evidence="9" id="KW-0653">Protein transport</keyword>
<dbReference type="PRINTS" id="PR01374">
    <property type="entry name" value="TONBPROTEIN"/>
</dbReference>
<dbReference type="Proteomes" id="UP000663720">
    <property type="component" value="Chromosome"/>
</dbReference>
<evidence type="ECO:0000256" key="2">
    <source>
        <dbReference type="ARBA" id="ARBA00006555"/>
    </source>
</evidence>
<dbReference type="GO" id="GO:0015031">
    <property type="term" value="P:protein transport"/>
    <property type="evidence" value="ECO:0007669"/>
    <property type="project" value="UniProtKB-KW"/>
</dbReference>
<accession>A0A975BER2</accession>
<dbReference type="GO" id="GO:0031992">
    <property type="term" value="F:energy transducer activity"/>
    <property type="evidence" value="ECO:0007669"/>
    <property type="project" value="InterPro"/>
</dbReference>
<keyword evidence="7" id="KW-0812">Transmembrane</keyword>